<evidence type="ECO:0000313" key="4">
    <source>
        <dbReference type="Proteomes" id="UP000243535"/>
    </source>
</evidence>
<reference evidence="4" key="1">
    <citation type="submission" date="2015-08" db="EMBL/GenBank/DDBJ databases">
        <authorList>
            <person name="Varghese N."/>
        </authorList>
    </citation>
    <scope>NUCLEOTIDE SEQUENCE [LARGE SCALE GENOMIC DNA]</scope>
    <source>
        <strain evidence="4">DSM 17901</strain>
    </source>
</reference>
<protein>
    <submittedName>
        <fullName evidence="3">Glycosyltransferase involved in cell wall bisynthesis</fullName>
    </submittedName>
</protein>
<dbReference type="InterPro" id="IPR028098">
    <property type="entry name" value="Glyco_trans_4-like_N"/>
</dbReference>
<dbReference type="RefSeq" id="WP_082446454.1">
    <property type="nucleotide sequence ID" value="NZ_CYHA01000009.1"/>
</dbReference>
<dbReference type="Gene3D" id="1.20.5.340">
    <property type="match status" value="1"/>
</dbReference>
<dbReference type="STRING" id="375574.GCA_001418035_02511"/>
<organism evidence="3 4">
    <name type="scientific">Gulbenkiania indica</name>
    <dbReference type="NCBI Taxonomy" id="375574"/>
    <lineage>
        <taxon>Bacteria</taxon>
        <taxon>Pseudomonadati</taxon>
        <taxon>Pseudomonadota</taxon>
        <taxon>Betaproteobacteria</taxon>
        <taxon>Neisseriales</taxon>
        <taxon>Chromobacteriaceae</taxon>
        <taxon>Gulbenkiania</taxon>
    </lineage>
</organism>
<sequence length="936" mass="103812">MKSLLITTELFNIGGLETHVAGEVACLAEEGFRIHLVAGANTSDKMLPKEAASVTAGMAMGPATTTAELIQTVESLRKIIREQAVECVHAHPFMSLVPSQIAAELEGIPFVVTLHGPASVADWYGSFYDFLLTSVILPKADMVVAVSQEVADLVGPYVDDARLCVLPNGVPVGEFGTRQAEDYADGRWLLISRLDAHKIIGVRDFILKSAAAGLPGILIVGDGDARDKLQSQLDSDGLSNYVEFFGATTDVAKLMQRAAGVAGMGRVLLEGLACCKPVVLVGYDGVKGVVTPDVFRVASVANFSGRRMPSISATEFSRQLSLNQRNTNELNDLVKSEYSDKVIWRKFAQKLGGLKAHGRSLLSDAYIKFASEANPPAEAYLHSHSWFEQVGRLARSLKHFDQSVVANFHYAKKRYMDDKRVMQIATLNQAVTERNGQIAGLTQAVEERNGQIASLTQVVEERDGQIANLNQAVVDREEQISKMDDEMRKIKQSTSWRITSPLRVAKNLVISPKRTSYSIIRSLFWKLPAGLRQALHGPRHAFIRYFRGLPSLHVGGKNFSVVDDLSWSEFNEKVLSRRSEYKGIFIQEIIIDWYVPLYQRPQHIAVALGKLGYLVIYRTSNWTADDVNGFREVSKNVWLTSVQEVDKIQDCVRSLYSTAYSQTADLIVKNGKRGCIVYEYIDHIDPEISGDQENIRRLLSLKNFAFGGGADFIVASAKKLYEEAVEAVGKDKVILVPNGVDTLHYRNPDHLKTPVPESFAAFKKKHNVIVGYFGALAPWLWYDVIAELISQRPELGFVFIGPDYYGGSGSLPKSDNVLYLGAVDYKILPAYAKQFDVCFIPFKPGDIAKTTSPLKLFEYFALEKPVVVTSDMDECTAYAEVFKGGSADELSVAIEAALNVKDSDDFKLRLRNLADKNDWLERARSMKVCFEKIKNE</sequence>
<dbReference type="AlphaFoldDB" id="A0A0K6H747"/>
<evidence type="ECO:0000313" key="3">
    <source>
        <dbReference type="EMBL" id="CUA86645.1"/>
    </source>
</evidence>
<dbReference type="InterPro" id="IPR001296">
    <property type="entry name" value="Glyco_trans_1"/>
</dbReference>
<evidence type="ECO:0000259" key="2">
    <source>
        <dbReference type="Pfam" id="PF13439"/>
    </source>
</evidence>
<dbReference type="Gene3D" id="3.40.50.2000">
    <property type="entry name" value="Glycogen Phosphorylase B"/>
    <property type="match status" value="3"/>
</dbReference>
<dbReference type="EMBL" id="CYHA01000009">
    <property type="protein sequence ID" value="CUA86645.1"/>
    <property type="molecule type" value="Genomic_DNA"/>
</dbReference>
<dbReference type="PANTHER" id="PTHR12526">
    <property type="entry name" value="GLYCOSYLTRANSFERASE"/>
    <property type="match status" value="1"/>
</dbReference>
<proteinExistence type="predicted"/>
<keyword evidence="4" id="KW-1185">Reference proteome</keyword>
<dbReference type="SUPFAM" id="SSF53756">
    <property type="entry name" value="UDP-Glycosyltransferase/glycogen phosphorylase"/>
    <property type="match status" value="2"/>
</dbReference>
<dbReference type="CDD" id="cd03801">
    <property type="entry name" value="GT4_PimA-like"/>
    <property type="match status" value="1"/>
</dbReference>
<dbReference type="Pfam" id="PF00534">
    <property type="entry name" value="Glycos_transf_1"/>
    <property type="match status" value="1"/>
</dbReference>
<evidence type="ECO:0000259" key="1">
    <source>
        <dbReference type="Pfam" id="PF00534"/>
    </source>
</evidence>
<dbReference type="OrthoDB" id="9816564at2"/>
<gene>
    <name evidence="3" type="ORF">Ga0061063_2739</name>
</gene>
<dbReference type="GO" id="GO:0016757">
    <property type="term" value="F:glycosyltransferase activity"/>
    <property type="evidence" value="ECO:0007669"/>
    <property type="project" value="InterPro"/>
</dbReference>
<keyword evidence="3" id="KW-0808">Transferase</keyword>
<dbReference type="Proteomes" id="UP000243535">
    <property type="component" value="Unassembled WGS sequence"/>
</dbReference>
<name>A0A0K6H747_9NEIS</name>
<dbReference type="Pfam" id="PF13439">
    <property type="entry name" value="Glyco_transf_4"/>
    <property type="match status" value="1"/>
</dbReference>
<accession>A0A0K6H747</accession>
<feature type="domain" description="Glycosyl transferase family 1" evidence="1">
    <location>
        <begin position="218"/>
        <end position="294"/>
    </location>
</feature>
<feature type="domain" description="Glycosyltransferase subfamily 4-like N-terminal" evidence="2">
    <location>
        <begin position="13"/>
        <end position="172"/>
    </location>
</feature>